<dbReference type="GeneID" id="25293695"/>
<name>A0A0D2IG28_9EURO</name>
<dbReference type="Gene3D" id="1.10.630.10">
    <property type="entry name" value="Cytochrome P450"/>
    <property type="match status" value="1"/>
</dbReference>
<dbReference type="InterPro" id="IPR036396">
    <property type="entry name" value="Cyt_P450_sf"/>
</dbReference>
<keyword evidence="3" id="KW-1185">Reference proteome</keyword>
<dbReference type="VEuPathDB" id="FungiDB:Z518_05624"/>
<dbReference type="AlphaFoldDB" id="A0A0D2IG28"/>
<evidence type="ECO:0000313" key="2">
    <source>
        <dbReference type="EMBL" id="KIX04754.1"/>
    </source>
</evidence>
<dbReference type="InterPro" id="IPR050121">
    <property type="entry name" value="Cytochrome_P450_monoxygenase"/>
</dbReference>
<sequence>MIKSKWYEAWGDPRVPNYNLFSARDNKFHAGMRRLVANMYSMTAIKSYEPYIEDCISTLLRHFDAMAAQGDSMDLQFWMQCYAFDVIGQLAYGKRIGFLDSGGTDIDGIVNSLDVGTDFSLLLGLDSRLLPLLAARYGNPIFGLLNWVTKLENLRKISTEEVQNATNTVEDFCTKLEKSREEDPLTYNTYRGDNAKVANVTVGSDATSIR</sequence>
<proteinExistence type="predicted"/>
<dbReference type="HOGENOM" id="CLU_1310712_0_0_1"/>
<dbReference type="GO" id="GO:0020037">
    <property type="term" value="F:heme binding"/>
    <property type="evidence" value="ECO:0007669"/>
    <property type="project" value="InterPro"/>
</dbReference>
<gene>
    <name evidence="2" type="ORF">Z518_05624</name>
</gene>
<organism evidence="2 3">
    <name type="scientific">Rhinocladiella mackenziei CBS 650.93</name>
    <dbReference type="NCBI Taxonomy" id="1442369"/>
    <lineage>
        <taxon>Eukaryota</taxon>
        <taxon>Fungi</taxon>
        <taxon>Dikarya</taxon>
        <taxon>Ascomycota</taxon>
        <taxon>Pezizomycotina</taxon>
        <taxon>Eurotiomycetes</taxon>
        <taxon>Chaetothyriomycetidae</taxon>
        <taxon>Chaetothyriales</taxon>
        <taxon>Herpotrichiellaceae</taxon>
        <taxon>Rhinocladiella</taxon>
    </lineage>
</organism>
<dbReference type="InterPro" id="IPR001128">
    <property type="entry name" value="Cyt_P450"/>
</dbReference>
<dbReference type="Pfam" id="PF00067">
    <property type="entry name" value="p450"/>
    <property type="match status" value="1"/>
</dbReference>
<feature type="coiled-coil region" evidence="1">
    <location>
        <begin position="148"/>
        <end position="182"/>
    </location>
</feature>
<dbReference type="EMBL" id="KN847478">
    <property type="protein sequence ID" value="KIX04754.1"/>
    <property type="molecule type" value="Genomic_DNA"/>
</dbReference>
<dbReference type="RefSeq" id="XP_013271890.1">
    <property type="nucleotide sequence ID" value="XM_013416436.1"/>
</dbReference>
<dbReference type="GO" id="GO:0005506">
    <property type="term" value="F:iron ion binding"/>
    <property type="evidence" value="ECO:0007669"/>
    <property type="project" value="InterPro"/>
</dbReference>
<dbReference type="OrthoDB" id="4117609at2759"/>
<keyword evidence="1" id="KW-0175">Coiled coil</keyword>
<dbReference type="Proteomes" id="UP000053617">
    <property type="component" value="Unassembled WGS sequence"/>
</dbReference>
<evidence type="ECO:0000256" key="1">
    <source>
        <dbReference type="SAM" id="Coils"/>
    </source>
</evidence>
<protein>
    <submittedName>
        <fullName evidence="2">Uncharacterized protein</fullName>
    </submittedName>
</protein>
<dbReference type="GO" id="GO:0004497">
    <property type="term" value="F:monooxygenase activity"/>
    <property type="evidence" value="ECO:0007669"/>
    <property type="project" value="InterPro"/>
</dbReference>
<evidence type="ECO:0000313" key="3">
    <source>
        <dbReference type="Proteomes" id="UP000053617"/>
    </source>
</evidence>
<dbReference type="PANTHER" id="PTHR24305">
    <property type="entry name" value="CYTOCHROME P450"/>
    <property type="match status" value="1"/>
</dbReference>
<accession>A0A0D2IG28</accession>
<dbReference type="STRING" id="1442369.A0A0D2IG28"/>
<reference evidence="2 3" key="1">
    <citation type="submission" date="2015-01" db="EMBL/GenBank/DDBJ databases">
        <title>The Genome Sequence of Rhinocladiella mackenzie CBS 650.93.</title>
        <authorList>
            <consortium name="The Broad Institute Genomics Platform"/>
            <person name="Cuomo C."/>
            <person name="de Hoog S."/>
            <person name="Gorbushina A."/>
            <person name="Stielow B."/>
            <person name="Teixiera M."/>
            <person name="Abouelleil A."/>
            <person name="Chapman S.B."/>
            <person name="Priest M."/>
            <person name="Young S.K."/>
            <person name="Wortman J."/>
            <person name="Nusbaum C."/>
            <person name="Birren B."/>
        </authorList>
    </citation>
    <scope>NUCLEOTIDE SEQUENCE [LARGE SCALE GENOMIC DNA]</scope>
    <source>
        <strain evidence="2 3">CBS 650.93</strain>
    </source>
</reference>
<dbReference type="PANTHER" id="PTHR24305:SF190">
    <property type="entry name" value="P450, PUTATIVE (EUROFUNG)-RELATED"/>
    <property type="match status" value="1"/>
</dbReference>
<dbReference type="GO" id="GO:0016705">
    <property type="term" value="F:oxidoreductase activity, acting on paired donors, with incorporation or reduction of molecular oxygen"/>
    <property type="evidence" value="ECO:0007669"/>
    <property type="project" value="InterPro"/>
</dbReference>
<dbReference type="SUPFAM" id="SSF48264">
    <property type="entry name" value="Cytochrome P450"/>
    <property type="match status" value="1"/>
</dbReference>